<reference evidence="2 3" key="1">
    <citation type="submission" date="2020-06" db="EMBL/GenBank/DDBJ databases">
        <title>Transcriptomic and genomic resources for Thalictrum thalictroides and T. hernandezii: Facilitating candidate gene discovery in an emerging model plant lineage.</title>
        <authorList>
            <person name="Arias T."/>
            <person name="Riano-Pachon D.M."/>
            <person name="Di Stilio V.S."/>
        </authorList>
    </citation>
    <scope>NUCLEOTIDE SEQUENCE [LARGE SCALE GENOMIC DNA]</scope>
    <source>
        <strain evidence="3">cv. WT478/WT964</strain>
        <tissue evidence="2">Leaves</tissue>
    </source>
</reference>
<accession>A0A7J6W171</accession>
<evidence type="ECO:0000313" key="2">
    <source>
        <dbReference type="EMBL" id="KAF5191149.1"/>
    </source>
</evidence>
<evidence type="ECO:0000313" key="3">
    <source>
        <dbReference type="Proteomes" id="UP000554482"/>
    </source>
</evidence>
<protein>
    <recommendedName>
        <fullName evidence="1">DUF4283 domain-containing protein</fullName>
    </recommendedName>
</protein>
<dbReference type="Pfam" id="PF14111">
    <property type="entry name" value="DUF4283"/>
    <property type="match status" value="1"/>
</dbReference>
<sequence>MEVLTLPPTVVIFKLLQPLIPLNITMNQHIEYLTSSLNSILTTAHRITMDIPLEMLQANNEQWNDSIIFTLIECDHINPNHVLKAIRKKWGVQNTIDIIRFGTNLFVYNIMWVKDKERVVEREPWTINLRPSWATF</sequence>
<dbReference type="OrthoDB" id="1743559at2759"/>
<dbReference type="EMBL" id="JABWDY010023146">
    <property type="protein sequence ID" value="KAF5191149.1"/>
    <property type="molecule type" value="Genomic_DNA"/>
</dbReference>
<name>A0A7J6W171_THATH</name>
<gene>
    <name evidence="2" type="ORF">FRX31_019262</name>
</gene>
<keyword evidence="3" id="KW-1185">Reference proteome</keyword>
<organism evidence="2 3">
    <name type="scientific">Thalictrum thalictroides</name>
    <name type="common">Rue-anemone</name>
    <name type="synonym">Anemone thalictroides</name>
    <dbReference type="NCBI Taxonomy" id="46969"/>
    <lineage>
        <taxon>Eukaryota</taxon>
        <taxon>Viridiplantae</taxon>
        <taxon>Streptophyta</taxon>
        <taxon>Embryophyta</taxon>
        <taxon>Tracheophyta</taxon>
        <taxon>Spermatophyta</taxon>
        <taxon>Magnoliopsida</taxon>
        <taxon>Ranunculales</taxon>
        <taxon>Ranunculaceae</taxon>
        <taxon>Thalictroideae</taxon>
        <taxon>Thalictrum</taxon>
    </lineage>
</organism>
<dbReference type="AlphaFoldDB" id="A0A7J6W171"/>
<feature type="domain" description="DUF4283" evidence="1">
    <location>
        <begin position="59"/>
        <end position="128"/>
    </location>
</feature>
<proteinExistence type="predicted"/>
<dbReference type="InterPro" id="IPR025558">
    <property type="entry name" value="DUF4283"/>
</dbReference>
<evidence type="ECO:0000259" key="1">
    <source>
        <dbReference type="Pfam" id="PF14111"/>
    </source>
</evidence>
<dbReference type="Proteomes" id="UP000554482">
    <property type="component" value="Unassembled WGS sequence"/>
</dbReference>
<comment type="caution">
    <text evidence="2">The sequence shown here is derived from an EMBL/GenBank/DDBJ whole genome shotgun (WGS) entry which is preliminary data.</text>
</comment>